<accession>A0A2J7QDL1</accession>
<dbReference type="EMBL" id="NEVH01015820">
    <property type="protein sequence ID" value="PNF26672.1"/>
    <property type="molecule type" value="Genomic_DNA"/>
</dbReference>
<dbReference type="AlphaFoldDB" id="A0A2J7QDL1"/>
<dbReference type="Proteomes" id="UP000235965">
    <property type="component" value="Unassembled WGS sequence"/>
</dbReference>
<dbReference type="InParanoid" id="A0A2J7QDL1"/>
<evidence type="ECO:0000313" key="1">
    <source>
        <dbReference type="EMBL" id="PNF26672.1"/>
    </source>
</evidence>
<organism evidence="1 2">
    <name type="scientific">Cryptotermes secundus</name>
    <dbReference type="NCBI Taxonomy" id="105785"/>
    <lineage>
        <taxon>Eukaryota</taxon>
        <taxon>Metazoa</taxon>
        <taxon>Ecdysozoa</taxon>
        <taxon>Arthropoda</taxon>
        <taxon>Hexapoda</taxon>
        <taxon>Insecta</taxon>
        <taxon>Pterygota</taxon>
        <taxon>Neoptera</taxon>
        <taxon>Polyneoptera</taxon>
        <taxon>Dictyoptera</taxon>
        <taxon>Blattodea</taxon>
        <taxon>Blattoidea</taxon>
        <taxon>Termitoidae</taxon>
        <taxon>Kalotermitidae</taxon>
        <taxon>Cryptotermitinae</taxon>
        <taxon>Cryptotermes</taxon>
    </lineage>
</organism>
<evidence type="ECO:0000313" key="2">
    <source>
        <dbReference type="Proteomes" id="UP000235965"/>
    </source>
</evidence>
<protein>
    <submittedName>
        <fullName evidence="1">Uncharacterized protein</fullName>
    </submittedName>
</protein>
<proteinExistence type="predicted"/>
<keyword evidence="2" id="KW-1185">Reference proteome</keyword>
<reference evidence="1 2" key="1">
    <citation type="submission" date="2017-12" db="EMBL/GenBank/DDBJ databases">
        <title>Hemimetabolous genomes reveal molecular basis of termite eusociality.</title>
        <authorList>
            <person name="Harrison M.C."/>
            <person name="Jongepier E."/>
            <person name="Robertson H.M."/>
            <person name="Arning N."/>
            <person name="Bitard-Feildel T."/>
            <person name="Chao H."/>
            <person name="Childers C.P."/>
            <person name="Dinh H."/>
            <person name="Doddapaneni H."/>
            <person name="Dugan S."/>
            <person name="Gowin J."/>
            <person name="Greiner C."/>
            <person name="Han Y."/>
            <person name="Hu H."/>
            <person name="Hughes D.S.T."/>
            <person name="Huylmans A.-K."/>
            <person name="Kemena C."/>
            <person name="Kremer L.P.M."/>
            <person name="Lee S.L."/>
            <person name="Lopez-Ezquerra A."/>
            <person name="Mallet L."/>
            <person name="Monroy-Kuhn J.M."/>
            <person name="Moser A."/>
            <person name="Murali S.C."/>
            <person name="Muzny D.M."/>
            <person name="Otani S."/>
            <person name="Piulachs M.-D."/>
            <person name="Poelchau M."/>
            <person name="Qu J."/>
            <person name="Schaub F."/>
            <person name="Wada-Katsumata A."/>
            <person name="Worley K.C."/>
            <person name="Xie Q."/>
            <person name="Ylla G."/>
            <person name="Poulsen M."/>
            <person name="Gibbs R.A."/>
            <person name="Schal C."/>
            <person name="Richards S."/>
            <person name="Belles X."/>
            <person name="Korb J."/>
            <person name="Bornberg-Bauer E."/>
        </authorList>
    </citation>
    <scope>NUCLEOTIDE SEQUENCE [LARGE SCALE GENOMIC DNA]</scope>
    <source>
        <tissue evidence="1">Whole body</tissue>
    </source>
</reference>
<gene>
    <name evidence="1" type="ORF">B7P43_G06819</name>
</gene>
<name>A0A2J7QDL1_9NEOP</name>
<comment type="caution">
    <text evidence="1">The sequence shown here is derived from an EMBL/GenBank/DDBJ whole genome shotgun (WGS) entry which is preliminary data.</text>
</comment>
<sequence length="64" mass="7557">MSLHMYWKRSRLSQAKALVRNTCRRRFGTARRKLDEIPSRRCVFYYAELQGVPSLGATLRRKAV</sequence>